<feature type="region of interest" description="Disordered" evidence="1">
    <location>
        <begin position="263"/>
        <end position="322"/>
    </location>
</feature>
<evidence type="ECO:0000256" key="1">
    <source>
        <dbReference type="SAM" id="MobiDB-lite"/>
    </source>
</evidence>
<name>A0AAW2IKB6_9LAMI</name>
<dbReference type="PANTHER" id="PTHR31149">
    <property type="entry name" value="EXPRESSED PROTEIN"/>
    <property type="match status" value="1"/>
</dbReference>
<dbReference type="AlphaFoldDB" id="A0AAW2IKB6"/>
<accession>A0AAW2IKB6</accession>
<proteinExistence type="predicted"/>
<feature type="compositionally biased region" description="Polar residues" evidence="1">
    <location>
        <begin position="282"/>
        <end position="302"/>
    </location>
</feature>
<sequence>MENGEGNLESKFARLTVTDPYNINGNDGLFQVMKAVEAAEATIKQQAAKQERLTFVSSLMPLLAEYSLQPPVADAQSIVSNVKIGVGGSLYKVVQDTKEKELKVLRNLEFCLVLDISGNVLFRHLQEQLLVTEGKLKESQYQLGPWRSDVNPSNFAQSPVYPIEIKNGLELVPQPTYSDGKMPSSDRQTSMVEDILGLPQSGRENLKNFEHDELERHPPLASRNIALDEVPSQLVFSQAEQHTIRNNEGTVGKKVTFGDLVRSSEIDEPENRGHPSDREPSANWNSKASATTTMDDPNSSYSPYLPPVLEEPSSSFSEAADDDPLPAIEGLQISGEAFRDSNSKHVCSGTALEDGSFNYVDVVAKATKLSCYLGWDVDGILPIEYSHWMIGERLKVRRLGDLKVYVSRAALDVARRASAWPTDGLCPSLLRLARKLDWLWFYLSLPQT</sequence>
<reference evidence="2" key="1">
    <citation type="submission" date="2020-06" db="EMBL/GenBank/DDBJ databases">
        <authorList>
            <person name="Li T."/>
            <person name="Hu X."/>
            <person name="Zhang T."/>
            <person name="Song X."/>
            <person name="Zhang H."/>
            <person name="Dai N."/>
            <person name="Sheng W."/>
            <person name="Hou X."/>
            <person name="Wei L."/>
        </authorList>
    </citation>
    <scope>NUCLEOTIDE SEQUENCE</scope>
    <source>
        <strain evidence="2">G01</strain>
        <tissue evidence="2">Leaf</tissue>
    </source>
</reference>
<evidence type="ECO:0000313" key="2">
    <source>
        <dbReference type="EMBL" id="KAL0282779.1"/>
    </source>
</evidence>
<dbReference type="PANTHER" id="PTHR31149:SF10">
    <property type="entry name" value="OS05G0100900 PROTEIN"/>
    <property type="match status" value="1"/>
</dbReference>
<comment type="caution">
    <text evidence="2">The sequence shown here is derived from an EMBL/GenBank/DDBJ whole genome shotgun (WGS) entry which is preliminary data.</text>
</comment>
<dbReference type="GO" id="GO:0005886">
    <property type="term" value="C:plasma membrane"/>
    <property type="evidence" value="ECO:0007669"/>
    <property type="project" value="TreeGrafter"/>
</dbReference>
<reference evidence="2" key="2">
    <citation type="journal article" date="2024" name="Plant">
        <title>Genomic evolution and insights into agronomic trait innovations of Sesamum species.</title>
        <authorList>
            <person name="Miao H."/>
            <person name="Wang L."/>
            <person name="Qu L."/>
            <person name="Liu H."/>
            <person name="Sun Y."/>
            <person name="Le M."/>
            <person name="Wang Q."/>
            <person name="Wei S."/>
            <person name="Zheng Y."/>
            <person name="Lin W."/>
            <person name="Duan Y."/>
            <person name="Cao H."/>
            <person name="Xiong S."/>
            <person name="Wang X."/>
            <person name="Wei L."/>
            <person name="Li C."/>
            <person name="Ma Q."/>
            <person name="Ju M."/>
            <person name="Zhao R."/>
            <person name="Li G."/>
            <person name="Mu C."/>
            <person name="Tian Q."/>
            <person name="Mei H."/>
            <person name="Zhang T."/>
            <person name="Gao T."/>
            <person name="Zhang H."/>
        </authorList>
    </citation>
    <scope>NUCLEOTIDE SEQUENCE</scope>
    <source>
        <strain evidence="2">G01</strain>
    </source>
</reference>
<organism evidence="2">
    <name type="scientific">Sesamum angustifolium</name>
    <dbReference type="NCBI Taxonomy" id="2727405"/>
    <lineage>
        <taxon>Eukaryota</taxon>
        <taxon>Viridiplantae</taxon>
        <taxon>Streptophyta</taxon>
        <taxon>Embryophyta</taxon>
        <taxon>Tracheophyta</taxon>
        <taxon>Spermatophyta</taxon>
        <taxon>Magnoliopsida</taxon>
        <taxon>eudicotyledons</taxon>
        <taxon>Gunneridae</taxon>
        <taxon>Pentapetalae</taxon>
        <taxon>asterids</taxon>
        <taxon>lamiids</taxon>
        <taxon>Lamiales</taxon>
        <taxon>Pedaliaceae</taxon>
        <taxon>Sesamum</taxon>
    </lineage>
</organism>
<protein>
    <submittedName>
        <fullName evidence="2">Uncharacterized protein</fullName>
    </submittedName>
</protein>
<feature type="compositionally biased region" description="Basic and acidic residues" evidence="1">
    <location>
        <begin position="263"/>
        <end position="280"/>
    </location>
</feature>
<gene>
    <name evidence="2" type="ORF">Sangu_2931000</name>
</gene>
<dbReference type="EMBL" id="JACGWK010001787">
    <property type="protein sequence ID" value="KAL0282779.1"/>
    <property type="molecule type" value="Genomic_DNA"/>
</dbReference>